<dbReference type="InterPro" id="IPR057600">
    <property type="entry name" value="TORTIFOLIA1/SINE1-2_N"/>
</dbReference>
<dbReference type="InterPro" id="IPR011989">
    <property type="entry name" value="ARM-like"/>
</dbReference>
<dbReference type="EMBL" id="OZ034822">
    <property type="protein sequence ID" value="CAL1414065.1"/>
    <property type="molecule type" value="Genomic_DNA"/>
</dbReference>
<evidence type="ECO:0000256" key="1">
    <source>
        <dbReference type="SAM" id="MobiDB-lite"/>
    </source>
</evidence>
<feature type="region of interest" description="Disordered" evidence="1">
    <location>
        <begin position="643"/>
        <end position="664"/>
    </location>
</feature>
<feature type="region of interest" description="Disordered" evidence="1">
    <location>
        <begin position="385"/>
        <end position="405"/>
    </location>
</feature>
<dbReference type="Pfam" id="PF24713">
    <property type="entry name" value="TOR1L1_C"/>
    <property type="match status" value="1"/>
</dbReference>
<dbReference type="AlphaFoldDB" id="A0AAV2GXP6"/>
<dbReference type="Pfam" id="PF24714">
    <property type="entry name" value="TOR1L1_N"/>
    <property type="match status" value="1"/>
</dbReference>
<dbReference type="InterPro" id="IPR033337">
    <property type="entry name" value="TORTIFOLIA1/SINE1-2"/>
</dbReference>
<reference evidence="3 4" key="1">
    <citation type="submission" date="2024-04" db="EMBL/GenBank/DDBJ databases">
        <authorList>
            <person name="Fracassetti M."/>
        </authorList>
    </citation>
    <scope>NUCLEOTIDE SEQUENCE [LARGE SCALE GENOMIC DNA]</scope>
</reference>
<dbReference type="PANTHER" id="PTHR31355:SF22">
    <property type="entry name" value="TORTIFOLIA1-LIKE PROTEIN 2"/>
    <property type="match status" value="1"/>
</dbReference>
<name>A0AAV2GXP6_9ROSI</name>
<feature type="domain" description="TOG" evidence="2">
    <location>
        <begin position="46"/>
        <end position="289"/>
    </location>
</feature>
<dbReference type="Proteomes" id="UP001497516">
    <property type="component" value="Chromosome 9"/>
</dbReference>
<evidence type="ECO:0000313" key="3">
    <source>
        <dbReference type="EMBL" id="CAL1414065.1"/>
    </source>
</evidence>
<dbReference type="SMART" id="SM01349">
    <property type="entry name" value="TOG"/>
    <property type="match status" value="1"/>
</dbReference>
<proteinExistence type="predicted"/>
<dbReference type="SUPFAM" id="SSF48371">
    <property type="entry name" value="ARM repeat"/>
    <property type="match status" value="1"/>
</dbReference>
<dbReference type="Gene3D" id="1.25.10.10">
    <property type="entry name" value="Leucine-rich Repeat Variant"/>
    <property type="match status" value="2"/>
</dbReference>
<feature type="compositionally biased region" description="Polar residues" evidence="1">
    <location>
        <begin position="650"/>
        <end position="664"/>
    </location>
</feature>
<evidence type="ECO:0000259" key="2">
    <source>
        <dbReference type="SMART" id="SM01349"/>
    </source>
</evidence>
<dbReference type="GO" id="GO:0008017">
    <property type="term" value="F:microtubule binding"/>
    <property type="evidence" value="ECO:0007669"/>
    <property type="project" value="InterPro"/>
</dbReference>
<feature type="compositionally biased region" description="Basic and acidic residues" evidence="1">
    <location>
        <begin position="385"/>
        <end position="395"/>
    </location>
</feature>
<dbReference type="GO" id="GO:0005874">
    <property type="term" value="C:microtubule"/>
    <property type="evidence" value="ECO:0007669"/>
    <property type="project" value="InterPro"/>
</dbReference>
<dbReference type="InterPro" id="IPR034085">
    <property type="entry name" value="TOG"/>
</dbReference>
<protein>
    <recommendedName>
        <fullName evidence="2">TOG domain-containing protein</fullName>
    </recommendedName>
</protein>
<accession>A0AAV2GXP6</accession>
<dbReference type="PANTHER" id="PTHR31355">
    <property type="entry name" value="MICROTUBULE-ASSOCIATED PROTEIN TORTIFOLIA1"/>
    <property type="match status" value="1"/>
</dbReference>
<keyword evidence="4" id="KW-1185">Reference proteome</keyword>
<evidence type="ECO:0000313" key="4">
    <source>
        <dbReference type="Proteomes" id="UP001497516"/>
    </source>
</evidence>
<dbReference type="InterPro" id="IPR016024">
    <property type="entry name" value="ARM-type_fold"/>
</dbReference>
<organism evidence="3 4">
    <name type="scientific">Linum trigynum</name>
    <dbReference type="NCBI Taxonomy" id="586398"/>
    <lineage>
        <taxon>Eukaryota</taxon>
        <taxon>Viridiplantae</taxon>
        <taxon>Streptophyta</taxon>
        <taxon>Embryophyta</taxon>
        <taxon>Tracheophyta</taxon>
        <taxon>Spermatophyta</taxon>
        <taxon>Magnoliopsida</taxon>
        <taxon>eudicotyledons</taxon>
        <taxon>Gunneridae</taxon>
        <taxon>Pentapetalae</taxon>
        <taxon>rosids</taxon>
        <taxon>fabids</taxon>
        <taxon>Malpighiales</taxon>
        <taxon>Linaceae</taxon>
        <taxon>Linum</taxon>
    </lineage>
</organism>
<sequence length="808" mass="88189">MKAHTVARGRGTSRVTSQQSNFELKHKVVLALNKLADRDTCHLGADELERVAESLTPDGIAPFLSCILDTDKEQKSAVRKECVRLIGMVVTFHGSFVAPHLAKMVGSVVRRLKDSDSVVRDACVETMGVLASTVSNHGDESDGDFVVLVKPLFEALGEQNKYVQSGSALCLAKVIDNTQDPPAPILQRMLTRIMKLLKSPHFMAKPAVIELTRSILQAGGAPSQNVLAAAMTSIQEALKNSDWTTRKAASAALGEIADGGGSCLGSFKASCIRSLESCRFDKVKPVRDSVLHAIQYWKSLPGTDAPEASETGSSIKENFCGGEYSDITSTSGSAQKDVIIMNKVVTDPTKRRIPLSVKRGCQNYTDSPQSKSDDWHIEIAVPKHHDLPLPDHQNEESEGSSSITRTLERTSIDICSAPDVSCEYVPMDDKQDCFSASKRSSVHHDSLESGALLKVMGRRQHVAAAGMNTEDVYCVNVQDRRSLDSTVTESSFQPSHGCCSHVVSEVALIRKQLSEIESRQANLMDVLQEFTAGIMENMSGLKSKVSGLEHEVDRISSFLVQGARHSESAVSRIMKQNQNGSSPRCTPRPSIDILSRQPSHFSVKHTDIWDGCRTRSRNSVSANQGIEISPNTSAVATRNLTGKGMLKSSGRGSQSTVPNVKNGSKQSVMENRNFYWERVKDFMCEGDVDSAYAEALSSGNELILVELINRTGPVLECLSRQTMNAVLTSLASYFLEQRFINSIIPWLHQVVELSSIHGPDYLGLSSKGRREFLSAIQEAVGVGFSNPAERKSVTQLAAKLQQLWGRNP</sequence>
<dbReference type="InterPro" id="IPR057599">
    <property type="entry name" value="TORTIFOLIA1/TORL1-2_C"/>
</dbReference>
<gene>
    <name evidence="3" type="ORF">LTRI10_LOCUS53252</name>
</gene>